<dbReference type="OrthoDB" id="3900342at2759"/>
<feature type="transmembrane region" description="Helical" evidence="5">
    <location>
        <begin position="389"/>
        <end position="410"/>
    </location>
</feature>
<evidence type="ECO:0000259" key="6">
    <source>
        <dbReference type="Pfam" id="PF13906"/>
    </source>
</evidence>
<dbReference type="InterPro" id="IPR029485">
    <property type="entry name" value="CAT_C"/>
</dbReference>
<feature type="transmembrane region" description="Helical" evidence="5">
    <location>
        <begin position="186"/>
        <end position="206"/>
    </location>
</feature>
<feature type="domain" description="Cationic amino acid transporter C-terminal" evidence="6">
    <location>
        <begin position="516"/>
        <end position="566"/>
    </location>
</feature>
<feature type="transmembrane region" description="Helical" evidence="5">
    <location>
        <begin position="314"/>
        <end position="336"/>
    </location>
</feature>
<name>A0A1J1HV03_9DIPT</name>
<reference evidence="7 8" key="1">
    <citation type="submission" date="2015-04" db="EMBL/GenBank/DDBJ databases">
        <authorList>
            <person name="Syromyatnikov M.Y."/>
            <person name="Popov V.N."/>
        </authorList>
    </citation>
    <scope>NUCLEOTIDE SEQUENCE [LARGE SCALE GENOMIC DNA]</scope>
</reference>
<feature type="transmembrane region" description="Helical" evidence="5">
    <location>
        <begin position="484"/>
        <end position="504"/>
    </location>
</feature>
<feature type="transmembrane region" description="Helical" evidence="5">
    <location>
        <begin position="543"/>
        <end position="561"/>
    </location>
</feature>
<evidence type="ECO:0000256" key="4">
    <source>
        <dbReference type="ARBA" id="ARBA00023136"/>
    </source>
</evidence>
<feature type="transmembrane region" description="Helical" evidence="5">
    <location>
        <begin position="366"/>
        <end position="383"/>
    </location>
</feature>
<dbReference type="GO" id="GO:0097638">
    <property type="term" value="P:L-arginine import across plasma membrane"/>
    <property type="evidence" value="ECO:0007669"/>
    <property type="project" value="TreeGrafter"/>
</dbReference>
<feature type="transmembrane region" description="Helical" evidence="5">
    <location>
        <begin position="516"/>
        <end position="537"/>
    </location>
</feature>
<keyword evidence="2 5" id="KW-0812">Transmembrane</keyword>
<dbReference type="GO" id="GO:0015189">
    <property type="term" value="F:L-lysine transmembrane transporter activity"/>
    <property type="evidence" value="ECO:0007669"/>
    <property type="project" value="TreeGrafter"/>
</dbReference>
<dbReference type="GO" id="GO:0000064">
    <property type="term" value="F:L-ornithine transmembrane transporter activity"/>
    <property type="evidence" value="ECO:0007669"/>
    <property type="project" value="TreeGrafter"/>
</dbReference>
<dbReference type="STRING" id="568069.A0A1J1HV03"/>
<gene>
    <name evidence="7" type="ORF">CLUMA_CG004871</name>
</gene>
<dbReference type="FunFam" id="1.20.1740.10:FF:000010">
    <property type="entry name" value="probable cationic amino acid transporter"/>
    <property type="match status" value="1"/>
</dbReference>
<dbReference type="InterPro" id="IPR002293">
    <property type="entry name" value="AA/rel_permease1"/>
</dbReference>
<feature type="transmembrane region" description="Helical" evidence="5">
    <location>
        <begin position="61"/>
        <end position="80"/>
    </location>
</feature>
<dbReference type="GO" id="GO:0005886">
    <property type="term" value="C:plasma membrane"/>
    <property type="evidence" value="ECO:0007669"/>
    <property type="project" value="TreeGrafter"/>
</dbReference>
<organism evidence="7 8">
    <name type="scientific">Clunio marinus</name>
    <dbReference type="NCBI Taxonomy" id="568069"/>
    <lineage>
        <taxon>Eukaryota</taxon>
        <taxon>Metazoa</taxon>
        <taxon>Ecdysozoa</taxon>
        <taxon>Arthropoda</taxon>
        <taxon>Hexapoda</taxon>
        <taxon>Insecta</taxon>
        <taxon>Pterygota</taxon>
        <taxon>Neoptera</taxon>
        <taxon>Endopterygota</taxon>
        <taxon>Diptera</taxon>
        <taxon>Nematocera</taxon>
        <taxon>Chironomoidea</taxon>
        <taxon>Chironomidae</taxon>
        <taxon>Clunio</taxon>
    </lineage>
</organism>
<dbReference type="Pfam" id="PF13906">
    <property type="entry name" value="AA_permease_C"/>
    <property type="match status" value="1"/>
</dbReference>
<evidence type="ECO:0000256" key="1">
    <source>
        <dbReference type="ARBA" id="ARBA00004141"/>
    </source>
</evidence>
<keyword evidence="4 5" id="KW-0472">Membrane</keyword>
<proteinExistence type="predicted"/>
<dbReference type="PANTHER" id="PTHR43243">
    <property type="entry name" value="INNER MEMBRANE TRANSPORTER YGJI-RELATED"/>
    <property type="match status" value="1"/>
</dbReference>
<feature type="transmembrane region" description="Helical" evidence="5">
    <location>
        <begin position="92"/>
        <end position="113"/>
    </location>
</feature>
<feature type="transmembrane region" description="Helical" evidence="5">
    <location>
        <begin position="160"/>
        <end position="177"/>
    </location>
</feature>
<feature type="transmembrane region" description="Helical" evidence="5">
    <location>
        <begin position="26"/>
        <end position="49"/>
    </location>
</feature>
<feature type="transmembrane region" description="Helical" evidence="5">
    <location>
        <begin position="268"/>
        <end position="294"/>
    </location>
</feature>
<sequence>MNLRAFYKSLTRKKPMVVGESKLKKFLSTVDLTAMGVGSTLGVGVYVLAGEVSKNVAGPGVILSFAIAAFASVLAGLCYAEFGARVPKAGSAYIYSFVTIGEFVAFLIGWNLILEYAIGSASVSKGITNYIDEITGNRISNFWIEIVPISVPFFGRYADFFALGIIIVVSLGLAFGAKESALMNNVFTITNISIVLFVIICGFFKMDFSNWAIPAEQVPEGAGTGGFFPYGFVGVVKGAAICFYAFIGFDVIATAGEEARNPRKSIPISICLSLFIIFLAYFGISSVLTLMVPYYDQNENAPLPAVFRSFEWPFAEYLVTFGAIFGMFASLMGAMFPLPRVIYAIAVDGLLFDVFARVHYKFNTPFWGTLIAGVLTGSLAAFFDLDQLINMMSIGTFMAYSMVAACVLLLRYEVDSPQPGEKGENMKDERSGFINTLFNIDGLTIPTKYTSGLVTIIVTLYAVFCMWMSLVISLMGGDILEGDALAIVLLCLPIVAIIISMIILVRQPKSAKILTFSVPFVPWFPALSIMVNIYLMVELDTATWIRFGVWIAIGLVIYIFYGRRYSKEKEREMLANTF</sequence>
<protein>
    <submittedName>
        <fullName evidence="7">CLUMA_CG004871, isoform A</fullName>
    </submittedName>
</protein>
<evidence type="ECO:0000313" key="7">
    <source>
        <dbReference type="EMBL" id="CRK91188.1"/>
    </source>
</evidence>
<dbReference type="EMBL" id="CVRI01000020">
    <property type="protein sequence ID" value="CRK91188.1"/>
    <property type="molecule type" value="Genomic_DNA"/>
</dbReference>
<accession>A0A1J1HV03</accession>
<evidence type="ECO:0000256" key="2">
    <source>
        <dbReference type="ARBA" id="ARBA00022692"/>
    </source>
</evidence>
<evidence type="ECO:0000256" key="5">
    <source>
        <dbReference type="SAM" id="Phobius"/>
    </source>
</evidence>
<keyword evidence="3 5" id="KW-1133">Transmembrane helix</keyword>
<dbReference type="PIRSF" id="PIRSF006060">
    <property type="entry name" value="AA_transporter"/>
    <property type="match status" value="1"/>
</dbReference>
<evidence type="ECO:0000256" key="3">
    <source>
        <dbReference type="ARBA" id="ARBA00022989"/>
    </source>
</evidence>
<dbReference type="Pfam" id="PF13520">
    <property type="entry name" value="AA_permease_2"/>
    <property type="match status" value="1"/>
</dbReference>
<dbReference type="GO" id="GO:0061459">
    <property type="term" value="F:L-arginine transmembrane transporter activity"/>
    <property type="evidence" value="ECO:0007669"/>
    <property type="project" value="TreeGrafter"/>
</dbReference>
<keyword evidence="8" id="KW-1185">Reference proteome</keyword>
<feature type="transmembrane region" description="Helical" evidence="5">
    <location>
        <begin position="453"/>
        <end position="472"/>
    </location>
</feature>
<evidence type="ECO:0000313" key="8">
    <source>
        <dbReference type="Proteomes" id="UP000183832"/>
    </source>
</evidence>
<dbReference type="AlphaFoldDB" id="A0A1J1HV03"/>
<comment type="subcellular location">
    <subcellularLocation>
        <location evidence="1">Membrane</location>
        <topology evidence="1">Multi-pass membrane protein</topology>
    </subcellularLocation>
</comment>
<dbReference type="Proteomes" id="UP000183832">
    <property type="component" value="Unassembled WGS sequence"/>
</dbReference>
<dbReference type="PANTHER" id="PTHR43243:SF103">
    <property type="entry name" value="LOW AFFINITY CATIONIC AMINO ACID TRANSPORTER 2-LIKE PROTEIN"/>
    <property type="match status" value="1"/>
</dbReference>
<feature type="transmembrane region" description="Helical" evidence="5">
    <location>
        <begin position="226"/>
        <end position="247"/>
    </location>
</feature>
<dbReference type="Gene3D" id="1.20.1740.10">
    <property type="entry name" value="Amino acid/polyamine transporter I"/>
    <property type="match status" value="1"/>
</dbReference>